<name>A0A8T0ERW5_ARGBR</name>
<dbReference type="EMBL" id="JABXBU010002072">
    <property type="protein sequence ID" value="KAF8778580.1"/>
    <property type="molecule type" value="Genomic_DNA"/>
</dbReference>
<accession>A0A8T0ERW5</accession>
<dbReference type="Proteomes" id="UP000807504">
    <property type="component" value="Unassembled WGS sequence"/>
</dbReference>
<reference evidence="1" key="2">
    <citation type="submission" date="2020-06" db="EMBL/GenBank/DDBJ databases">
        <authorList>
            <person name="Sheffer M."/>
        </authorList>
    </citation>
    <scope>NUCLEOTIDE SEQUENCE</scope>
</reference>
<organism evidence="1 2">
    <name type="scientific">Argiope bruennichi</name>
    <name type="common">Wasp spider</name>
    <name type="synonym">Aranea bruennichi</name>
    <dbReference type="NCBI Taxonomy" id="94029"/>
    <lineage>
        <taxon>Eukaryota</taxon>
        <taxon>Metazoa</taxon>
        <taxon>Ecdysozoa</taxon>
        <taxon>Arthropoda</taxon>
        <taxon>Chelicerata</taxon>
        <taxon>Arachnida</taxon>
        <taxon>Araneae</taxon>
        <taxon>Araneomorphae</taxon>
        <taxon>Entelegynae</taxon>
        <taxon>Araneoidea</taxon>
        <taxon>Araneidae</taxon>
        <taxon>Argiope</taxon>
    </lineage>
</organism>
<reference evidence="1" key="1">
    <citation type="journal article" date="2020" name="bioRxiv">
        <title>Chromosome-level reference genome of the European wasp spider Argiope bruennichi: a resource for studies on range expansion and evolutionary adaptation.</title>
        <authorList>
            <person name="Sheffer M.M."/>
            <person name="Hoppe A."/>
            <person name="Krehenwinkel H."/>
            <person name="Uhl G."/>
            <person name="Kuss A.W."/>
            <person name="Jensen L."/>
            <person name="Jensen C."/>
            <person name="Gillespie R.G."/>
            <person name="Hoff K.J."/>
            <person name="Prost S."/>
        </authorList>
    </citation>
    <scope>NUCLEOTIDE SEQUENCE</scope>
</reference>
<dbReference type="AlphaFoldDB" id="A0A8T0ERW5"/>
<sequence>MCGEDGLEVVCVSYEWGEDGLEVVCVGYEWGEDGLEVVCVGYEWGEDGLEVVCVGYEWGEDGLEVCGGGVYVWVEGEDGGSGGKYADENQLLLTTNYRINLYINGKKKKNLLFWDKGLATPQRLSTKLFLKADPMSAGSSLLMPYLDPSDFLDSNRFCVEPSSPSWNTTTSFCKLQKSQYLNISSFTR</sequence>
<evidence type="ECO:0000313" key="2">
    <source>
        <dbReference type="Proteomes" id="UP000807504"/>
    </source>
</evidence>
<proteinExistence type="predicted"/>
<gene>
    <name evidence="1" type="ORF">HNY73_015286</name>
</gene>
<comment type="caution">
    <text evidence="1">The sequence shown here is derived from an EMBL/GenBank/DDBJ whole genome shotgun (WGS) entry which is preliminary data.</text>
</comment>
<keyword evidence="2" id="KW-1185">Reference proteome</keyword>
<evidence type="ECO:0000313" key="1">
    <source>
        <dbReference type="EMBL" id="KAF8778580.1"/>
    </source>
</evidence>
<protein>
    <submittedName>
        <fullName evidence="1">Uncharacterized protein</fullName>
    </submittedName>
</protein>